<sequence length="70" mass="8001">MYHLVFPAKYRRAVFDDYVDSVLKEICLDIEKLYGGNILVNRFITGEAKTAAEQKAERSGAFWRPSAFAL</sequence>
<evidence type="ECO:0000313" key="2">
    <source>
        <dbReference type="EMBL" id="VAX09707.1"/>
    </source>
</evidence>
<dbReference type="AlphaFoldDB" id="A0A3B1BYL4"/>
<dbReference type="SUPFAM" id="SSF143422">
    <property type="entry name" value="Transposase IS200-like"/>
    <property type="match status" value="1"/>
</dbReference>
<name>A0A3B1BYL4_9ZZZZ</name>
<protein>
    <recommendedName>
        <fullName evidence="1">Transposase IS200-like domain-containing protein</fullName>
    </recommendedName>
</protein>
<dbReference type="GO" id="GO:0004803">
    <property type="term" value="F:transposase activity"/>
    <property type="evidence" value="ECO:0007669"/>
    <property type="project" value="InterPro"/>
</dbReference>
<feature type="domain" description="Transposase IS200-like" evidence="1">
    <location>
        <begin position="1"/>
        <end position="39"/>
    </location>
</feature>
<dbReference type="InterPro" id="IPR036515">
    <property type="entry name" value="Transposase_17_sf"/>
</dbReference>
<proteinExistence type="predicted"/>
<dbReference type="GO" id="GO:0003677">
    <property type="term" value="F:DNA binding"/>
    <property type="evidence" value="ECO:0007669"/>
    <property type="project" value="InterPro"/>
</dbReference>
<dbReference type="GO" id="GO:0006313">
    <property type="term" value="P:DNA transposition"/>
    <property type="evidence" value="ECO:0007669"/>
    <property type="project" value="InterPro"/>
</dbReference>
<gene>
    <name evidence="2" type="ORF">MNBD_GAMMA26-1170</name>
</gene>
<accession>A0A3B1BYL4</accession>
<organism evidence="2">
    <name type="scientific">hydrothermal vent metagenome</name>
    <dbReference type="NCBI Taxonomy" id="652676"/>
    <lineage>
        <taxon>unclassified sequences</taxon>
        <taxon>metagenomes</taxon>
        <taxon>ecological metagenomes</taxon>
    </lineage>
</organism>
<evidence type="ECO:0000259" key="1">
    <source>
        <dbReference type="Pfam" id="PF01797"/>
    </source>
</evidence>
<dbReference type="EMBL" id="UOFX01000056">
    <property type="protein sequence ID" value="VAX09707.1"/>
    <property type="molecule type" value="Genomic_DNA"/>
</dbReference>
<dbReference type="InterPro" id="IPR002686">
    <property type="entry name" value="Transposase_17"/>
</dbReference>
<reference evidence="2" key="1">
    <citation type="submission" date="2018-06" db="EMBL/GenBank/DDBJ databases">
        <authorList>
            <person name="Zhirakovskaya E."/>
        </authorList>
    </citation>
    <scope>NUCLEOTIDE SEQUENCE</scope>
</reference>
<dbReference type="Pfam" id="PF01797">
    <property type="entry name" value="Y1_Tnp"/>
    <property type="match status" value="1"/>
</dbReference>